<dbReference type="InterPro" id="IPR032675">
    <property type="entry name" value="LRR_dom_sf"/>
</dbReference>
<dbReference type="SUPFAM" id="SSF52047">
    <property type="entry name" value="RNI-like"/>
    <property type="match status" value="1"/>
</dbReference>
<dbReference type="Proteomes" id="UP000231279">
    <property type="component" value="Unassembled WGS sequence"/>
</dbReference>
<dbReference type="EMBL" id="NKXS01007654">
    <property type="protein sequence ID" value="PIM99335.1"/>
    <property type="molecule type" value="Genomic_DNA"/>
</dbReference>
<keyword evidence="2" id="KW-1185">Reference proteome</keyword>
<reference evidence="2" key="1">
    <citation type="journal article" date="2018" name="Gigascience">
        <title>Genome assembly of the Pink Ipe (Handroanthus impetiginosus, Bignoniaceae), a highly valued, ecologically keystone Neotropical timber forest tree.</title>
        <authorList>
            <person name="Silva-Junior O.B."/>
            <person name="Grattapaglia D."/>
            <person name="Novaes E."/>
            <person name="Collevatti R.G."/>
        </authorList>
    </citation>
    <scope>NUCLEOTIDE SEQUENCE [LARGE SCALE GENOMIC DNA]</scope>
    <source>
        <strain evidence="2">cv. UFG-1</strain>
    </source>
</reference>
<name>A0A2G9G1Z0_9LAMI</name>
<evidence type="ECO:0000313" key="2">
    <source>
        <dbReference type="Proteomes" id="UP000231279"/>
    </source>
</evidence>
<dbReference type="STRING" id="429701.A0A2G9G1Z0"/>
<comment type="caution">
    <text evidence="1">The sequence shown here is derived from an EMBL/GenBank/DDBJ whole genome shotgun (WGS) entry which is preliminary data.</text>
</comment>
<dbReference type="Gene3D" id="3.80.10.10">
    <property type="entry name" value="Ribonuclease Inhibitor"/>
    <property type="match status" value="1"/>
</dbReference>
<dbReference type="PANTHER" id="PTHR15140:SF57">
    <property type="entry name" value="RX N-TERMINAL DOMAIN-CONTAINING PROTEIN"/>
    <property type="match status" value="1"/>
</dbReference>
<protein>
    <submittedName>
        <fullName evidence="1">Uncharacterized protein</fullName>
    </submittedName>
</protein>
<evidence type="ECO:0000313" key="1">
    <source>
        <dbReference type="EMBL" id="PIM99335.1"/>
    </source>
</evidence>
<dbReference type="AlphaFoldDB" id="A0A2G9G1Z0"/>
<dbReference type="PANTHER" id="PTHR15140">
    <property type="entry name" value="TUBULIN-SPECIFIC CHAPERONE E"/>
    <property type="match status" value="1"/>
</dbReference>
<sequence length="219" mass="25637">MRPLCKYQQVQVLLPHLQTLSMINCSDLQPTWLLKFTNLRKLELKKVTPEIMEVLCGPEPISKKLEVLYLCRWGSDCSMNRRVSLAKYERLMKLKLRIVVMQQLLELPPSLIKLTLERTELMEDPMNILKNLPKLKILHLYQNSYRGSKMDCSGADSFPQLEILKLIYLPELEELIEGEEMGMPKLRKLIIYYCPKLVPISERLQRVADGKLKLEVINR</sequence>
<dbReference type="OrthoDB" id="905249at2759"/>
<proteinExistence type="predicted"/>
<gene>
    <name evidence="1" type="ORF">CDL12_28172</name>
</gene>
<accession>A0A2G9G1Z0</accession>
<organism evidence="1 2">
    <name type="scientific">Handroanthus impetiginosus</name>
    <dbReference type="NCBI Taxonomy" id="429701"/>
    <lineage>
        <taxon>Eukaryota</taxon>
        <taxon>Viridiplantae</taxon>
        <taxon>Streptophyta</taxon>
        <taxon>Embryophyta</taxon>
        <taxon>Tracheophyta</taxon>
        <taxon>Spermatophyta</taxon>
        <taxon>Magnoliopsida</taxon>
        <taxon>eudicotyledons</taxon>
        <taxon>Gunneridae</taxon>
        <taxon>Pentapetalae</taxon>
        <taxon>asterids</taxon>
        <taxon>lamiids</taxon>
        <taxon>Lamiales</taxon>
        <taxon>Bignoniaceae</taxon>
        <taxon>Crescentiina</taxon>
        <taxon>Tabebuia alliance</taxon>
        <taxon>Handroanthus</taxon>
    </lineage>
</organism>